<name>A0A0E9X1I5_ANGAN</name>
<sequence length="112" mass="12687">MCCTHCVLAYTLKCCFKCLVLPFHYFESVHITIIFSLTQVMPLSMCTCPVSRTVAYVGQKTGRAHSNATHRSCAEENNLMLALLCCMDLRLVPLYFNVFLKKCGITLLEQEL</sequence>
<dbReference type="EMBL" id="GBXM01011975">
    <property type="protein sequence ID" value="JAH96602.1"/>
    <property type="molecule type" value="Transcribed_RNA"/>
</dbReference>
<evidence type="ECO:0000313" key="1">
    <source>
        <dbReference type="EMBL" id="JAH96602.1"/>
    </source>
</evidence>
<proteinExistence type="predicted"/>
<protein>
    <submittedName>
        <fullName evidence="1">Uncharacterized protein</fullName>
    </submittedName>
</protein>
<accession>A0A0E9X1I5</accession>
<reference evidence="1" key="1">
    <citation type="submission" date="2014-11" db="EMBL/GenBank/DDBJ databases">
        <authorList>
            <person name="Amaro Gonzalez C."/>
        </authorList>
    </citation>
    <scope>NUCLEOTIDE SEQUENCE</scope>
</reference>
<organism evidence="1">
    <name type="scientific">Anguilla anguilla</name>
    <name type="common">European freshwater eel</name>
    <name type="synonym">Muraena anguilla</name>
    <dbReference type="NCBI Taxonomy" id="7936"/>
    <lineage>
        <taxon>Eukaryota</taxon>
        <taxon>Metazoa</taxon>
        <taxon>Chordata</taxon>
        <taxon>Craniata</taxon>
        <taxon>Vertebrata</taxon>
        <taxon>Euteleostomi</taxon>
        <taxon>Actinopterygii</taxon>
        <taxon>Neopterygii</taxon>
        <taxon>Teleostei</taxon>
        <taxon>Anguilliformes</taxon>
        <taxon>Anguillidae</taxon>
        <taxon>Anguilla</taxon>
    </lineage>
</organism>
<reference evidence="1" key="2">
    <citation type="journal article" date="2015" name="Fish Shellfish Immunol.">
        <title>Early steps in the European eel (Anguilla anguilla)-Vibrio vulnificus interaction in the gills: Role of the RtxA13 toxin.</title>
        <authorList>
            <person name="Callol A."/>
            <person name="Pajuelo D."/>
            <person name="Ebbesson L."/>
            <person name="Teles M."/>
            <person name="MacKenzie S."/>
            <person name="Amaro C."/>
        </authorList>
    </citation>
    <scope>NUCLEOTIDE SEQUENCE</scope>
</reference>
<dbReference type="AlphaFoldDB" id="A0A0E9X1I5"/>